<sequence>MRHRRRQVISKTGHCGANPTAVRGCLNERRKNVLALSYLLTKTSGCRGVKKNSEKCDMDS</sequence>
<protein>
    <submittedName>
        <fullName evidence="1">Uncharacterized protein</fullName>
    </submittedName>
</protein>
<reference evidence="1 2" key="1">
    <citation type="submission" date="2024-02" db="EMBL/GenBank/DDBJ databases">
        <authorList>
            <person name="Daric V."/>
            <person name="Darras S."/>
        </authorList>
    </citation>
    <scope>NUCLEOTIDE SEQUENCE [LARGE SCALE GENOMIC DNA]</scope>
</reference>
<comment type="caution">
    <text evidence="1">The sequence shown here is derived from an EMBL/GenBank/DDBJ whole genome shotgun (WGS) entry which is preliminary data.</text>
</comment>
<dbReference type="EMBL" id="CAWYQH010000098">
    <property type="protein sequence ID" value="CAK8684747.1"/>
    <property type="molecule type" value="Genomic_DNA"/>
</dbReference>
<evidence type="ECO:0000313" key="1">
    <source>
        <dbReference type="EMBL" id="CAK8684747.1"/>
    </source>
</evidence>
<name>A0ABP0G110_CLALP</name>
<accession>A0ABP0G110</accession>
<organism evidence="1 2">
    <name type="scientific">Clavelina lepadiformis</name>
    <name type="common">Light-bulb sea squirt</name>
    <name type="synonym">Ascidia lepadiformis</name>
    <dbReference type="NCBI Taxonomy" id="159417"/>
    <lineage>
        <taxon>Eukaryota</taxon>
        <taxon>Metazoa</taxon>
        <taxon>Chordata</taxon>
        <taxon>Tunicata</taxon>
        <taxon>Ascidiacea</taxon>
        <taxon>Aplousobranchia</taxon>
        <taxon>Clavelinidae</taxon>
        <taxon>Clavelina</taxon>
    </lineage>
</organism>
<dbReference type="Proteomes" id="UP001642483">
    <property type="component" value="Unassembled WGS sequence"/>
</dbReference>
<proteinExistence type="predicted"/>
<gene>
    <name evidence="1" type="ORF">CVLEPA_LOCUS15867</name>
</gene>
<keyword evidence="2" id="KW-1185">Reference proteome</keyword>
<evidence type="ECO:0000313" key="2">
    <source>
        <dbReference type="Proteomes" id="UP001642483"/>
    </source>
</evidence>